<accession>A0A1H9BG60</accession>
<evidence type="ECO:0000313" key="2">
    <source>
        <dbReference type="EMBL" id="SEP88010.1"/>
    </source>
</evidence>
<organism evidence="2 3">
    <name type="scientific">Neolewinella agarilytica</name>
    <dbReference type="NCBI Taxonomy" id="478744"/>
    <lineage>
        <taxon>Bacteria</taxon>
        <taxon>Pseudomonadati</taxon>
        <taxon>Bacteroidota</taxon>
        <taxon>Saprospiria</taxon>
        <taxon>Saprospirales</taxon>
        <taxon>Lewinellaceae</taxon>
        <taxon>Neolewinella</taxon>
    </lineage>
</organism>
<dbReference type="AlphaFoldDB" id="A0A1H9BG60"/>
<keyword evidence="1" id="KW-0732">Signal</keyword>
<feature type="chain" id="PRO_5011663371" description="Lipoprotein" evidence="1">
    <location>
        <begin position="22"/>
        <end position="169"/>
    </location>
</feature>
<dbReference type="EMBL" id="FOFB01000003">
    <property type="protein sequence ID" value="SEP88010.1"/>
    <property type="molecule type" value="Genomic_DNA"/>
</dbReference>
<sequence length="169" mass="18488">MTWKTLLLCLLTGALFTSCLEEDSGLAGMMTVDDFANQEEVLAGTGLPKTAFLETVTYTGKESESRTESLGHVEMRFRNCADEWCKALVDDCGISSGVDFSYTDDGGAKKMGFDAYSTSPAVSQWAVPNRAFDFERDGANLTLSCFDCPGTTSDGFEFTDRKVTMRVVR</sequence>
<dbReference type="Proteomes" id="UP000199021">
    <property type="component" value="Unassembled WGS sequence"/>
</dbReference>
<proteinExistence type="predicted"/>
<evidence type="ECO:0000256" key="1">
    <source>
        <dbReference type="SAM" id="SignalP"/>
    </source>
</evidence>
<name>A0A1H9BG60_9BACT</name>
<dbReference type="PROSITE" id="PS51257">
    <property type="entry name" value="PROKAR_LIPOPROTEIN"/>
    <property type="match status" value="1"/>
</dbReference>
<evidence type="ECO:0000313" key="3">
    <source>
        <dbReference type="Proteomes" id="UP000199021"/>
    </source>
</evidence>
<feature type="signal peptide" evidence="1">
    <location>
        <begin position="1"/>
        <end position="21"/>
    </location>
</feature>
<dbReference type="InParanoid" id="A0A1H9BG60"/>
<gene>
    <name evidence="2" type="ORF">SAMN05444359_103119</name>
</gene>
<reference evidence="3" key="1">
    <citation type="submission" date="2016-10" db="EMBL/GenBank/DDBJ databases">
        <authorList>
            <person name="Varghese N."/>
            <person name="Submissions S."/>
        </authorList>
    </citation>
    <scope>NUCLEOTIDE SEQUENCE [LARGE SCALE GENOMIC DNA]</scope>
    <source>
        <strain evidence="3">DSM 24740</strain>
    </source>
</reference>
<evidence type="ECO:0008006" key="4">
    <source>
        <dbReference type="Google" id="ProtNLM"/>
    </source>
</evidence>
<protein>
    <recommendedName>
        <fullName evidence="4">Lipoprotein</fullName>
    </recommendedName>
</protein>
<dbReference type="STRING" id="478744.SAMN05444359_103119"/>
<dbReference type="OrthoDB" id="1494431at2"/>
<keyword evidence="3" id="KW-1185">Reference proteome</keyword>
<dbReference type="RefSeq" id="WP_090165562.1">
    <property type="nucleotide sequence ID" value="NZ_FOFB01000003.1"/>
</dbReference>